<dbReference type="Gene3D" id="3.40.850.10">
    <property type="entry name" value="Kinesin motor domain"/>
    <property type="match status" value="1"/>
</dbReference>
<dbReference type="Gene3D" id="6.20.240.20">
    <property type="match status" value="1"/>
</dbReference>
<evidence type="ECO:0000256" key="29">
    <source>
        <dbReference type="SAM" id="SignalP"/>
    </source>
</evidence>
<comment type="similarity">
    <text evidence="2">In the C-terminal section; belongs to the TRAFAC class myosin-kinesin ATPase superfamily. Myosin family.</text>
</comment>
<keyword evidence="16" id="KW-0112">Calmodulin-binding</keyword>
<dbReference type="Pfam" id="PF13855">
    <property type="entry name" value="LRR_8"/>
    <property type="match status" value="1"/>
</dbReference>
<dbReference type="GO" id="GO:0016459">
    <property type="term" value="C:myosin complex"/>
    <property type="evidence" value="ECO:0007669"/>
    <property type="project" value="UniProtKB-KW"/>
</dbReference>
<dbReference type="Gene3D" id="1.20.5.190">
    <property type="match status" value="3"/>
</dbReference>
<dbReference type="GO" id="GO:0010103">
    <property type="term" value="P:stomatal complex morphogenesis"/>
    <property type="evidence" value="ECO:0007669"/>
    <property type="project" value="UniProtKB-ARBA"/>
</dbReference>
<reference evidence="34 35" key="1">
    <citation type="submission" date="2018-10" db="EMBL/GenBank/DDBJ databases">
        <title>A high-quality apple genome assembly.</title>
        <authorList>
            <person name="Hu J."/>
        </authorList>
    </citation>
    <scope>NUCLEOTIDE SEQUENCE [LARGE SCALE GENOMIC DNA]</scope>
    <source>
        <strain evidence="35">cv. HFTH1</strain>
        <tissue evidence="34">Young leaf</tissue>
    </source>
</reference>
<dbReference type="PANTHER" id="PTHR13140">
    <property type="entry name" value="MYOSIN"/>
    <property type="match status" value="1"/>
</dbReference>
<evidence type="ECO:0000256" key="5">
    <source>
        <dbReference type="ARBA" id="ARBA00012513"/>
    </source>
</evidence>
<keyword evidence="24 26" id="KW-0009">Actin-binding</keyword>
<keyword evidence="22 26" id="KW-0505">Motor protein</keyword>
<dbReference type="CDD" id="cd14066">
    <property type="entry name" value="STKc_IRAK"/>
    <property type="match status" value="1"/>
</dbReference>
<evidence type="ECO:0000259" key="31">
    <source>
        <dbReference type="PROSITE" id="PS51126"/>
    </source>
</evidence>
<dbReference type="EC" id="2.7.11.1" evidence="5"/>
<dbReference type="Gene3D" id="1.10.510.10">
    <property type="entry name" value="Transferase(Phosphotransferase) domain 1"/>
    <property type="match status" value="1"/>
</dbReference>
<feature type="coiled-coil region" evidence="28">
    <location>
        <begin position="1970"/>
        <end position="2098"/>
    </location>
</feature>
<keyword evidence="12" id="KW-0677">Repeat</keyword>
<dbReference type="PROSITE" id="PS00107">
    <property type="entry name" value="PROTEIN_KINASE_ATP"/>
    <property type="match status" value="1"/>
</dbReference>
<dbReference type="InterPro" id="IPR000048">
    <property type="entry name" value="IQ_motif_EF-hand-BS"/>
</dbReference>
<dbReference type="InterPro" id="IPR017441">
    <property type="entry name" value="Protein_kinase_ATP_BS"/>
</dbReference>
<dbReference type="GO" id="GO:0000146">
    <property type="term" value="F:microfilament motor activity"/>
    <property type="evidence" value="ECO:0007669"/>
    <property type="project" value="TreeGrafter"/>
</dbReference>
<dbReference type="Proteomes" id="UP000290289">
    <property type="component" value="Chromosome 8"/>
</dbReference>
<keyword evidence="11 29" id="KW-0732">Signal</keyword>
<dbReference type="CDD" id="cd01384">
    <property type="entry name" value="MYSc_Myo11"/>
    <property type="match status" value="1"/>
</dbReference>
<dbReference type="GO" id="GO:0004674">
    <property type="term" value="F:protein serine/threonine kinase activity"/>
    <property type="evidence" value="ECO:0007669"/>
    <property type="project" value="UniProtKB-KW"/>
</dbReference>
<dbReference type="FunFam" id="1.10.10.820:FF:000001">
    <property type="entry name" value="Myosin heavy chain"/>
    <property type="match status" value="1"/>
</dbReference>
<evidence type="ECO:0000256" key="8">
    <source>
        <dbReference type="ARBA" id="ARBA00022614"/>
    </source>
</evidence>
<keyword evidence="6" id="KW-0723">Serine/threonine-protein kinase</keyword>
<dbReference type="GO" id="GO:0005524">
    <property type="term" value="F:ATP binding"/>
    <property type="evidence" value="ECO:0007669"/>
    <property type="project" value="UniProtKB-UniRule"/>
</dbReference>
<keyword evidence="15 26" id="KW-0067">ATP-binding</keyword>
<evidence type="ECO:0000256" key="11">
    <source>
        <dbReference type="ARBA" id="ARBA00022729"/>
    </source>
</evidence>
<evidence type="ECO:0000256" key="24">
    <source>
        <dbReference type="ARBA" id="ARBA00023203"/>
    </source>
</evidence>
<dbReference type="GO" id="GO:0005516">
    <property type="term" value="F:calmodulin binding"/>
    <property type="evidence" value="ECO:0007669"/>
    <property type="project" value="UniProtKB-KW"/>
</dbReference>
<dbReference type="InterPro" id="IPR013210">
    <property type="entry name" value="LRR_N_plant-typ"/>
</dbReference>
<evidence type="ECO:0000256" key="20">
    <source>
        <dbReference type="ARBA" id="ARBA00023136"/>
    </source>
</evidence>
<keyword evidence="14" id="KW-0418">Kinase</keyword>
<evidence type="ECO:0000256" key="6">
    <source>
        <dbReference type="ARBA" id="ARBA00022527"/>
    </source>
</evidence>
<feature type="domain" description="Protein kinase" evidence="30">
    <location>
        <begin position="675"/>
        <end position="945"/>
    </location>
</feature>
<comment type="similarity">
    <text evidence="3">Belongs to the TRAFAC class myosin-kinesin ATPase superfamily. Myosin family. Plant myosin class XI subfamily.</text>
</comment>
<evidence type="ECO:0000256" key="19">
    <source>
        <dbReference type="ARBA" id="ARBA00023123"/>
    </source>
</evidence>
<dbReference type="Pfam" id="PF08263">
    <property type="entry name" value="LRRNT_2"/>
    <property type="match status" value="1"/>
</dbReference>
<evidence type="ECO:0000256" key="14">
    <source>
        <dbReference type="ARBA" id="ARBA00022777"/>
    </source>
</evidence>
<accession>A0A498J8M6</accession>
<dbReference type="SUPFAM" id="SSF52047">
    <property type="entry name" value="RNI-like"/>
    <property type="match status" value="1"/>
</dbReference>
<comment type="subcellular location">
    <subcellularLocation>
        <location evidence="1">Membrane</location>
        <topology evidence="1">Single-pass type I membrane protein</topology>
    </subcellularLocation>
</comment>
<evidence type="ECO:0000256" key="26">
    <source>
        <dbReference type="PROSITE-ProRule" id="PRU00782"/>
    </source>
</evidence>
<dbReference type="PROSITE" id="PS50096">
    <property type="entry name" value="IQ"/>
    <property type="match status" value="5"/>
</dbReference>
<dbReference type="GO" id="GO:0090567">
    <property type="term" value="P:reproductive shoot system development"/>
    <property type="evidence" value="ECO:0007669"/>
    <property type="project" value="UniProtKB-ARBA"/>
</dbReference>
<name>A0A498J8M6_MALDO</name>
<dbReference type="InterPro" id="IPR036018">
    <property type="entry name" value="MYSc_Myo11"/>
</dbReference>
<dbReference type="InterPro" id="IPR032675">
    <property type="entry name" value="LRR_dom_sf"/>
</dbReference>
<dbReference type="FunFam" id="3.80.10.10:FF:000219">
    <property type="entry name" value="LRR receptor-like serine/threonine-protein kinase ERL1"/>
    <property type="match status" value="1"/>
</dbReference>
<dbReference type="GO" id="GO:0051015">
    <property type="term" value="F:actin filament binding"/>
    <property type="evidence" value="ECO:0007669"/>
    <property type="project" value="TreeGrafter"/>
</dbReference>
<keyword evidence="7" id="KW-0716">Sensory transduction</keyword>
<dbReference type="Gene3D" id="3.30.200.20">
    <property type="entry name" value="Phosphorylase Kinase, domain 1"/>
    <property type="match status" value="1"/>
</dbReference>
<feature type="signal peptide" evidence="29">
    <location>
        <begin position="1"/>
        <end position="30"/>
    </location>
</feature>
<evidence type="ECO:0000256" key="23">
    <source>
        <dbReference type="ARBA" id="ARBA00023180"/>
    </source>
</evidence>
<gene>
    <name evidence="34" type="ORF">DVH24_020519</name>
</gene>
<evidence type="ECO:0000256" key="9">
    <source>
        <dbReference type="ARBA" id="ARBA00022679"/>
    </source>
</evidence>
<dbReference type="Gene3D" id="1.20.58.530">
    <property type="match status" value="1"/>
</dbReference>
<dbReference type="FunFam" id="3.80.10.10:FF:000077">
    <property type="entry name" value="LRR receptor-like serine/threonine-protein kinase ERL1"/>
    <property type="match status" value="1"/>
</dbReference>
<comment type="caution">
    <text evidence="34">The sequence shown here is derived from an EMBL/GenBank/DDBJ whole genome shotgun (WGS) entry which is preliminary data.</text>
</comment>
<dbReference type="GO" id="GO:0016020">
    <property type="term" value="C:membrane"/>
    <property type="evidence" value="ECO:0007669"/>
    <property type="project" value="UniProtKB-SubCell"/>
</dbReference>
<dbReference type="GO" id="GO:0007015">
    <property type="term" value="P:actin filament organization"/>
    <property type="evidence" value="ECO:0007669"/>
    <property type="project" value="TreeGrafter"/>
</dbReference>
<dbReference type="GO" id="GO:0030048">
    <property type="term" value="P:actin filament-based movement"/>
    <property type="evidence" value="ECO:0007669"/>
    <property type="project" value="UniProtKB-ARBA"/>
</dbReference>
<dbReference type="InterPro" id="IPR011009">
    <property type="entry name" value="Kinase-like_dom_sf"/>
</dbReference>
<keyword evidence="13 26" id="KW-0547">Nucleotide-binding</keyword>
<dbReference type="SMART" id="SM00242">
    <property type="entry name" value="MYSc"/>
    <property type="match status" value="1"/>
</dbReference>
<dbReference type="PRINTS" id="PR00193">
    <property type="entry name" value="MYOSINHEAVY"/>
</dbReference>
<dbReference type="InterPro" id="IPR001611">
    <property type="entry name" value="Leu-rich_rpt"/>
</dbReference>
<feature type="binding site" evidence="27">
    <location>
        <position position="704"/>
    </location>
    <ligand>
        <name>ATP</name>
        <dbReference type="ChEBI" id="CHEBI:30616"/>
    </ligand>
</feature>
<keyword evidence="18 28" id="KW-0175">Coiled coil</keyword>
<feature type="chain" id="PRO_5019821988" description="non-specific serine/threonine protein kinase" evidence="29">
    <location>
        <begin position="31"/>
        <end position="2488"/>
    </location>
</feature>
<dbReference type="SMART" id="SM00015">
    <property type="entry name" value="IQ"/>
    <property type="match status" value="6"/>
</dbReference>
<dbReference type="FunFam" id="1.20.5.190:FF:000001">
    <property type="entry name" value="unconventional myosin-Va"/>
    <property type="match status" value="1"/>
</dbReference>
<dbReference type="EMBL" id="RDQH01000334">
    <property type="protein sequence ID" value="RXH91496.1"/>
    <property type="molecule type" value="Genomic_DNA"/>
</dbReference>
<evidence type="ECO:0000313" key="35">
    <source>
        <dbReference type="Proteomes" id="UP000290289"/>
    </source>
</evidence>
<evidence type="ECO:0000256" key="27">
    <source>
        <dbReference type="PROSITE-ProRule" id="PRU10141"/>
    </source>
</evidence>
<dbReference type="SUPFAM" id="SSF56112">
    <property type="entry name" value="Protein kinase-like (PK-like)"/>
    <property type="match status" value="1"/>
</dbReference>
<proteinExistence type="inferred from homology"/>
<evidence type="ECO:0000256" key="21">
    <source>
        <dbReference type="ARBA" id="ARBA00023170"/>
    </source>
</evidence>
<evidence type="ECO:0000256" key="28">
    <source>
        <dbReference type="SAM" id="Coils"/>
    </source>
</evidence>
<dbReference type="Gene3D" id="1.20.120.720">
    <property type="entry name" value="Myosin VI head, motor domain, U50 subdomain"/>
    <property type="match status" value="1"/>
</dbReference>
<dbReference type="PROSITE" id="PS51844">
    <property type="entry name" value="SH3_LIKE"/>
    <property type="match status" value="1"/>
</dbReference>
<feature type="binding site" evidence="26">
    <location>
        <begin position="1200"/>
        <end position="1207"/>
    </location>
    <ligand>
        <name>ATP</name>
        <dbReference type="ChEBI" id="CHEBI:30616"/>
    </ligand>
</feature>
<evidence type="ECO:0000259" key="32">
    <source>
        <dbReference type="PROSITE" id="PS51456"/>
    </source>
</evidence>
<dbReference type="SUPFAM" id="SSF52058">
    <property type="entry name" value="L domain-like"/>
    <property type="match status" value="1"/>
</dbReference>
<evidence type="ECO:0000256" key="4">
    <source>
        <dbReference type="ARBA" id="ARBA00008684"/>
    </source>
</evidence>
<dbReference type="PROSITE" id="PS50011">
    <property type="entry name" value="PROTEIN_KINASE_DOM"/>
    <property type="match status" value="1"/>
</dbReference>
<keyword evidence="17" id="KW-1133">Transmembrane helix</keyword>
<evidence type="ECO:0000256" key="13">
    <source>
        <dbReference type="ARBA" id="ARBA00022741"/>
    </source>
</evidence>
<dbReference type="FunFam" id="3.30.200.20:FF:000288">
    <property type="entry name" value="LRR receptor-like serine/threonine-protein kinase ERECTA"/>
    <property type="match status" value="1"/>
</dbReference>
<dbReference type="PANTHER" id="PTHR13140:SF781">
    <property type="entry name" value="MYOSIN-15"/>
    <property type="match status" value="1"/>
</dbReference>
<organism evidence="34 35">
    <name type="scientific">Malus domestica</name>
    <name type="common">Apple</name>
    <name type="synonym">Pyrus malus</name>
    <dbReference type="NCBI Taxonomy" id="3750"/>
    <lineage>
        <taxon>Eukaryota</taxon>
        <taxon>Viridiplantae</taxon>
        <taxon>Streptophyta</taxon>
        <taxon>Embryophyta</taxon>
        <taxon>Tracheophyta</taxon>
        <taxon>Spermatophyta</taxon>
        <taxon>Magnoliopsida</taxon>
        <taxon>eudicotyledons</taxon>
        <taxon>Gunneridae</taxon>
        <taxon>Pentapetalae</taxon>
        <taxon>rosids</taxon>
        <taxon>fabids</taxon>
        <taxon>Rosales</taxon>
        <taxon>Rosaceae</taxon>
        <taxon>Amygdaloideae</taxon>
        <taxon>Maleae</taxon>
        <taxon>Malus</taxon>
    </lineage>
</organism>
<dbReference type="GO" id="GO:0005737">
    <property type="term" value="C:cytoplasm"/>
    <property type="evidence" value="ECO:0007669"/>
    <property type="project" value="TreeGrafter"/>
</dbReference>
<dbReference type="Pfam" id="PF00560">
    <property type="entry name" value="LRR_1"/>
    <property type="match status" value="7"/>
</dbReference>
<dbReference type="Gene3D" id="3.80.10.10">
    <property type="entry name" value="Ribonuclease Inhibitor"/>
    <property type="match status" value="3"/>
</dbReference>
<evidence type="ECO:0000313" key="34">
    <source>
        <dbReference type="EMBL" id="RXH91496.1"/>
    </source>
</evidence>
<keyword evidence="25" id="KW-0844">Vision</keyword>
<dbReference type="InterPro" id="IPR002710">
    <property type="entry name" value="Dilute_dom"/>
</dbReference>
<evidence type="ECO:0000259" key="30">
    <source>
        <dbReference type="PROSITE" id="PS50011"/>
    </source>
</evidence>
<evidence type="ECO:0000256" key="22">
    <source>
        <dbReference type="ARBA" id="ARBA00023175"/>
    </source>
</evidence>
<evidence type="ECO:0000256" key="17">
    <source>
        <dbReference type="ARBA" id="ARBA00022989"/>
    </source>
</evidence>
<evidence type="ECO:0000256" key="2">
    <source>
        <dbReference type="ARBA" id="ARBA00006998"/>
    </source>
</evidence>
<evidence type="ECO:0000256" key="15">
    <source>
        <dbReference type="ARBA" id="ARBA00022840"/>
    </source>
</evidence>
<evidence type="ECO:0000256" key="16">
    <source>
        <dbReference type="ARBA" id="ARBA00022860"/>
    </source>
</evidence>
<dbReference type="InterPro" id="IPR003591">
    <property type="entry name" value="Leu-rich_rpt_typical-subtyp"/>
</dbReference>
<keyword evidence="21" id="KW-0675">Receptor</keyword>
<dbReference type="SMART" id="SM00369">
    <property type="entry name" value="LRR_TYP"/>
    <property type="match status" value="7"/>
</dbReference>
<dbReference type="Gene3D" id="1.10.10.820">
    <property type="match status" value="1"/>
</dbReference>
<keyword evidence="19 26" id="KW-0518">Myosin</keyword>
<keyword evidence="10" id="KW-0812">Transmembrane</keyword>
<keyword evidence="23" id="KW-0325">Glycoprotein</keyword>
<dbReference type="InterPro" id="IPR004009">
    <property type="entry name" value="SH3_Myosin"/>
</dbReference>
<feature type="domain" description="Dilute" evidence="31">
    <location>
        <begin position="2241"/>
        <end position="2488"/>
    </location>
</feature>
<dbReference type="CDD" id="cd23767">
    <property type="entry name" value="IQCD"/>
    <property type="match status" value="1"/>
</dbReference>
<evidence type="ECO:0000256" key="25">
    <source>
        <dbReference type="ARBA" id="ARBA00023305"/>
    </source>
</evidence>
<evidence type="ECO:0000256" key="7">
    <source>
        <dbReference type="ARBA" id="ARBA00022606"/>
    </source>
</evidence>
<dbReference type="PROSITE" id="PS51456">
    <property type="entry name" value="MYOSIN_MOTOR"/>
    <property type="match status" value="1"/>
</dbReference>
<evidence type="ECO:0000256" key="10">
    <source>
        <dbReference type="ARBA" id="ARBA00022692"/>
    </source>
</evidence>
<dbReference type="Pfam" id="PF00063">
    <property type="entry name" value="Myosin_head"/>
    <property type="match status" value="1"/>
</dbReference>
<comment type="similarity">
    <text evidence="4">Belongs to the protein kinase superfamily. Ser/Thr protein kinase family.</text>
</comment>
<feature type="domain" description="Myosin motor" evidence="32">
    <location>
        <begin position="1106"/>
        <end position="1779"/>
    </location>
</feature>
<dbReference type="PROSITE" id="PS00108">
    <property type="entry name" value="PROTEIN_KINASE_ST"/>
    <property type="match status" value="1"/>
</dbReference>
<keyword evidence="35" id="KW-1185">Reference proteome</keyword>
<dbReference type="InterPro" id="IPR036961">
    <property type="entry name" value="Kinesin_motor_dom_sf"/>
</dbReference>
<dbReference type="InterPro" id="IPR001609">
    <property type="entry name" value="Myosin_head_motor_dom-like"/>
</dbReference>
<dbReference type="InterPro" id="IPR000719">
    <property type="entry name" value="Prot_kinase_dom"/>
</dbReference>
<dbReference type="Pfam" id="PF00069">
    <property type="entry name" value="Pkinase"/>
    <property type="match status" value="1"/>
</dbReference>
<evidence type="ECO:0000256" key="12">
    <source>
        <dbReference type="ARBA" id="ARBA00022737"/>
    </source>
</evidence>
<evidence type="ECO:0000256" key="18">
    <source>
        <dbReference type="ARBA" id="ARBA00023054"/>
    </source>
</evidence>
<dbReference type="SMART" id="SM00220">
    <property type="entry name" value="S_TKc"/>
    <property type="match status" value="1"/>
</dbReference>
<dbReference type="STRING" id="3750.A0A498J8M6"/>
<feature type="domain" description="Myosin N-terminal SH3-like" evidence="33">
    <location>
        <begin position="1051"/>
        <end position="1100"/>
    </location>
</feature>
<dbReference type="InterPro" id="IPR027417">
    <property type="entry name" value="P-loop_NTPase"/>
</dbReference>
<feature type="region of interest" description="Actin-binding" evidence="26">
    <location>
        <begin position="1639"/>
        <end position="1661"/>
    </location>
</feature>
<keyword evidence="8" id="KW-0433">Leucine-rich repeat</keyword>
<evidence type="ECO:0000256" key="1">
    <source>
        <dbReference type="ARBA" id="ARBA00004479"/>
    </source>
</evidence>
<evidence type="ECO:0000256" key="3">
    <source>
        <dbReference type="ARBA" id="ARBA00008049"/>
    </source>
</evidence>
<dbReference type="PROSITE" id="PS51450">
    <property type="entry name" value="LRR"/>
    <property type="match status" value="1"/>
</dbReference>
<dbReference type="SUPFAM" id="SSF52540">
    <property type="entry name" value="P-loop containing nucleoside triphosphate hydrolases"/>
    <property type="match status" value="3"/>
</dbReference>
<dbReference type="GO" id="GO:0048827">
    <property type="term" value="P:phyllome development"/>
    <property type="evidence" value="ECO:0007669"/>
    <property type="project" value="UniProtKB-ARBA"/>
</dbReference>
<dbReference type="PROSITE" id="PS51126">
    <property type="entry name" value="DILUTE"/>
    <property type="match status" value="1"/>
</dbReference>
<keyword evidence="9" id="KW-0808">Transferase</keyword>
<evidence type="ECO:0000259" key="33">
    <source>
        <dbReference type="PROSITE" id="PS51844"/>
    </source>
</evidence>
<dbReference type="Pfam" id="PF00612">
    <property type="entry name" value="IQ"/>
    <property type="match status" value="6"/>
</dbReference>
<dbReference type="FunFam" id="1.10.510.10:FF:000290">
    <property type="entry name" value="LRR receptor-like serine/threonine-protein kinase ERECTA"/>
    <property type="match status" value="1"/>
</dbReference>
<sequence>MRFDGRAVMAFRVEFVLLVLLLGCVSFGYGDSQNDQGRTLLGIKKAFRDVDNVLYEWTDSPSLDYCVWRGVTCDNSLNVIALNLSGLNLGGEISSVIGDLESLQSIDLRGNHLSGQIPDEIGDCVALRNLDLSFNEIFGDIPFSISKLKQLENLILKNNQLIGPLPSTLSQIPNLKILDLAQNNLSGEIPRLIYWNEVLHGLRGNNLVGTLSPDMCQLTGLWYFDVRNNSLTGSIPQNIGNCTAFQVLYVFHLTFSRMEQLSTSAFVGDLSYNQLTGGIPFNIGFLQVATLSLQGNQLSGPIPSVIGLMQALAVLDLSSNALSGPIPPILGNLTYTEKLYLHANKLNGSIPPELGQMSKLHYLELNDNHLTGHIPPELGKLTDLYDLNVANNYLQGPIPDNLSSCTNLNSLNVHGNKLSGTIPPVLQRLESMTYLNLSSNYLRGPIPIELSFIGNLDTLDISNNKISGTIPSSLGDLEHLLKLNLSRNHLTGFIPGEFGNLRSVMEIDLSNNQLTGLIPQELSQLQNMNLLRLEHNNISGDVVSLINCFSLSVLNVSYNNLAGDVPTSKNFSRFSPDSFIGNPDLCGPWLDSRCHESRPTERATLSKPAILGIALGALVILLMILIAVCRPYNPTPFSDGSFDKPVNYSNPKLVILHMNLALHVYEDIMRMTENLSEKYIIGYGASSTVYKCVLKNCKPVAIKKLYTQYHRCMKEFETELATVGSIKHRNLVSLQGYSLSSSGNLLFYDYMENGSLWDHLHGPFKKKKLDWTTRLQIALGAAQGLAYLHHDCSPRIIHRDVKSSNILLDKDFEAHLNDFGIAKTLCHSKTHTSTYLMGTIGYIDPEYARTSRLTEKSDVYSYGIVLLELLTGRKAVDNESNLHHLILSKTESNAVMETVDPEILPTCTDLGPVKKVFQLALLCTKRQPTDRPTMHEVTRVLASLMPCPAPPKQPTPANPPSSQLPITKVPCYVDEYVNLKTPHMLNCPSMSTSDAQLFLKFGEVISQNSDITRVKQARGPVAGCIICLPSNNAVWDATEIFRRGSSEMSLRRGSKVWVEDRDLAWVPAEVADWKGKQLQVVTASGKKVLALPEKLFLRDADEDEHGGVDDMTKLTYLNEPGVLYNLQRRYALNDIYTYTGSILIAVNPFTKLPHLYNVHMMEQYKGAPFGELSPHVFAVADASYRAMVNDGQSQSILVSGESGAGKTETTKLIMQYLTYVGGRAAGAGDERTVEQQVLESNPLLEAFGNARTVRNDNSSRFGKFVEIQFDASGRISGAAIRTYLLERSRVVQITDPERNYHCFYQLCASGKDAEKYKLDHPSHFHYLNQSKTYELDGVSSAEEYTKTRTAMDIVGISREDQEAIFRTLAAILHLGNIEFSPGKEHDSSVLKDQKSNFHMQMAAKLFMCDVDLLLATLSTRTIQTREGIIVKALDCSGAISSRDALAKTVYSRLVDKINTSVGQDSTSQMQIGVLDIYGFECFKDNSFEQFCINFANEKLQQHFNEHVFKMEQEEYSKEEIDWSYIEFIDNQDVLDLIEKHVPKINTPKFFNQLLRPHQRLEKAKFSETDFTMSHYAGKVTYHTDTFLDKNRDYVVVEHCNLLSSSKCPFVAGLFGPLPEESSRSSYKFSSVATRFKQQLQALMETLNSTEPHYIRCVKPNSLNRPQKFENLSILHQLRCGGVLEAVRISLAGYPTRRTYSEFVDRFGLLAPEFMDGSYDEKSTTEKILKKYESNDPVGWYSHYITADREFDKVVLSLKLGRTKVFLRAGQIGVLDSRRAEVLDNAAKRIQRQLRTFVARKDFVSKRAAAFALQAFCRGCLARALYTLKREAAAAIFIQKHVRRWLLKCAYVELYSAATVIQSNIRGFSIRRRFLHGKKHKAATLIQARWRMCKVRSAFQHHQASVVAIQCLWRRKLARRELRRLKREANETGALRLAKGKLEKQLEDLTWRLQLEKRLRVSNEEAKSVEISKLQKVLESLSLELDASKLATINECNKNAVLQNQLELSVKEKSSLEREIIGMAELRRENAFLKISLDALEKKNSALETELLKARKDSTDTIQKLHEFEQKCNQLQQNVKSLEEKLSGLEGENLIMRQKALSVPAKSTRQGVEKLFPEKNLGAVIPMTEQKPAFVRHDLSLPLSDFFFHLTVTAEYLLHVSYHLMQESPTPTKMIAPFSHVLSESRRSKLAVERHQENYEFLSRCVKEDLGFKDSKPLAACIIYKCLLQWHAFESERTVIFDHIIEGINEVLKVGDENITLPYWLSNASALLCLLQRNLRPNSFPATQRSGSSALALRIAQGLTSPFKYIGYEDGMSHLEARYPAILFKQQLTACVEKIFGLMRDSLKKELAPLLGSCIQAPKAARKSSRSPGNAPQQLPGSQWDNIIKFLDTLMSRLRGNHVIHQKRKKSLDEIRQDLCPVVAQMRELLNKDNQNLTSNSFLLDDDLSIPFSTEDIDKAIPLSDPSEIELPSSLSGYTCAQFLVQPQT</sequence>
<protein>
    <recommendedName>
        <fullName evidence="5">non-specific serine/threonine protein kinase</fullName>
        <ecNumber evidence="5">2.7.11.1</ecNumber>
    </recommendedName>
</protein>
<dbReference type="InterPro" id="IPR008271">
    <property type="entry name" value="Ser/Thr_kinase_AS"/>
</dbReference>
<keyword evidence="20" id="KW-0472">Membrane</keyword>